<feature type="transmembrane region" description="Helical" evidence="2">
    <location>
        <begin position="47"/>
        <end position="68"/>
    </location>
</feature>
<proteinExistence type="predicted"/>
<name>A0ABN9QYW0_9DINO</name>
<organism evidence="3 4">
    <name type="scientific">Prorocentrum cordatum</name>
    <dbReference type="NCBI Taxonomy" id="2364126"/>
    <lineage>
        <taxon>Eukaryota</taxon>
        <taxon>Sar</taxon>
        <taxon>Alveolata</taxon>
        <taxon>Dinophyceae</taxon>
        <taxon>Prorocentrales</taxon>
        <taxon>Prorocentraceae</taxon>
        <taxon>Prorocentrum</taxon>
    </lineage>
</organism>
<sequence>MFAKWQRWAAQNIKQHIYSSRRNWTMLEAAGGGPRIPTRPNDDRDELFLFLSVDLLPMLAVHLALLAVLRSLLFVLPVPHVVCLRLVLLLVLHQREARPALGRTCKVPAGAPETSERAGASSRESSNRSSRDASASSLLPPC</sequence>
<keyword evidence="2" id="KW-0812">Transmembrane</keyword>
<evidence type="ECO:0000313" key="3">
    <source>
        <dbReference type="EMBL" id="CAK0810432.1"/>
    </source>
</evidence>
<protein>
    <submittedName>
        <fullName evidence="3">Uncharacterized protein</fullName>
    </submittedName>
</protein>
<keyword evidence="4" id="KW-1185">Reference proteome</keyword>
<feature type="transmembrane region" description="Helical" evidence="2">
    <location>
        <begin position="74"/>
        <end position="93"/>
    </location>
</feature>
<evidence type="ECO:0000313" key="4">
    <source>
        <dbReference type="Proteomes" id="UP001189429"/>
    </source>
</evidence>
<evidence type="ECO:0000256" key="1">
    <source>
        <dbReference type="SAM" id="MobiDB-lite"/>
    </source>
</evidence>
<evidence type="ECO:0000256" key="2">
    <source>
        <dbReference type="SAM" id="Phobius"/>
    </source>
</evidence>
<dbReference type="Proteomes" id="UP001189429">
    <property type="component" value="Unassembled WGS sequence"/>
</dbReference>
<reference evidence="3" key="1">
    <citation type="submission" date="2023-10" db="EMBL/GenBank/DDBJ databases">
        <authorList>
            <person name="Chen Y."/>
            <person name="Shah S."/>
            <person name="Dougan E. K."/>
            <person name="Thang M."/>
            <person name="Chan C."/>
        </authorList>
    </citation>
    <scope>NUCLEOTIDE SEQUENCE [LARGE SCALE GENOMIC DNA]</scope>
</reference>
<comment type="caution">
    <text evidence="3">The sequence shown here is derived from an EMBL/GenBank/DDBJ whole genome shotgun (WGS) entry which is preliminary data.</text>
</comment>
<dbReference type="EMBL" id="CAUYUJ010004658">
    <property type="protein sequence ID" value="CAK0810432.1"/>
    <property type="molecule type" value="Genomic_DNA"/>
</dbReference>
<accession>A0ABN9QYW0</accession>
<gene>
    <name evidence="3" type="ORF">PCOR1329_LOCUS15395</name>
</gene>
<keyword evidence="2" id="KW-1133">Transmembrane helix</keyword>
<feature type="compositionally biased region" description="Low complexity" evidence="1">
    <location>
        <begin position="132"/>
        <end position="142"/>
    </location>
</feature>
<feature type="region of interest" description="Disordered" evidence="1">
    <location>
        <begin position="103"/>
        <end position="142"/>
    </location>
</feature>
<keyword evidence="2" id="KW-0472">Membrane</keyword>